<dbReference type="InterPro" id="IPR048569">
    <property type="entry name" value="RUBC_PIKBD"/>
</dbReference>
<feature type="region of interest" description="Disordered" evidence="2">
    <location>
        <begin position="141"/>
        <end position="206"/>
    </location>
</feature>
<dbReference type="SMART" id="SM01175">
    <property type="entry name" value="DUF4206"/>
    <property type="match status" value="1"/>
</dbReference>
<dbReference type="AlphaFoldDB" id="A0A8I3MXU9"/>
<gene>
    <name evidence="4" type="primary">RUBCNL</name>
</gene>
<dbReference type="GO" id="GO:0061910">
    <property type="term" value="P:autophagosome-endosome fusion"/>
    <property type="evidence" value="ECO:0000318"/>
    <property type="project" value="GO_Central"/>
</dbReference>
<protein>
    <submittedName>
        <fullName evidence="4">Rubicon like autophagy enhancer</fullName>
    </submittedName>
</protein>
<feature type="region of interest" description="Disordered" evidence="2">
    <location>
        <begin position="60"/>
        <end position="127"/>
    </location>
</feature>
<name>A0A8I3MXU9_CANLF</name>
<dbReference type="Proteomes" id="UP000805418">
    <property type="component" value="Chromosome 22"/>
</dbReference>
<dbReference type="OrthoDB" id="10067503at2759"/>
<keyword evidence="1" id="KW-0072">Autophagy</keyword>
<sequence length="682" mass="75111">MRLPSLGSPRGIHCVVQAQVQTCVFFVSFPPTIWSEAMTAVLCVSNHFLFVAPRRFAAARPRPAGRVASSRPESASPAAADTCSPEPGRWCPSRRAGPRPPGRPAGGPAGAPATPGGPRSSPHLERPRCAPDARLRRHRAAWVQPPPAQRPGPDSPSAGAPGRRPACPRGKGGPEPRELPPAPPAPRTQGGAAPPPPAQEGAVQGRTLNPFSPEAFLLPVDVEKENAHFYVADMIIAAMEKIKYAILSQQHPDPWGEEEARGAPGSGHADAETTFYSNMKQGSGSSNSSDSGYEGCAMLQGSPVAGTPTYGDVLKEACKCDFDDFVVVELGEFSNITETCGCSCSSSKSIVYEPDFNSAELIAKELYRVFQKCWMWSEVHHQLEGSPNAAGSIVVNEERVRKDFESSVDVVQEIKLQSKIREAEDWEPPRFQIIFDVHPPLKRDLVVAAQNFLCAGCGTPIEPKFVRRLRYCDYLGKYFCDCCHTYADSCIPARILSTWDFRRYYVSNFSKRLLDSVWHQPIFNLLSAGHSLYAKAKELDRAREIQEQLFQIKKLLKTCRFAESAVKAFEQVPRHLTDDLHLFSLEDLVRVKKRLLVPLLKDILKASLAHVASCELCQGKGFICEFCQSTAVIFPFQTETCRRCAGCRACFHKQCFQSSECPRCARITARRRLLESLPSAAT</sequence>
<feature type="compositionally biased region" description="Pro residues" evidence="2">
    <location>
        <begin position="144"/>
        <end position="154"/>
    </location>
</feature>
<dbReference type="GO" id="GO:0070273">
    <property type="term" value="F:phosphatidylinositol-4-phosphate binding"/>
    <property type="evidence" value="ECO:0007669"/>
    <property type="project" value="Ensembl"/>
</dbReference>
<keyword evidence="5" id="KW-1185">Reference proteome</keyword>
<dbReference type="GeneTree" id="ENSGT00940000160585"/>
<dbReference type="GO" id="GO:1901981">
    <property type="term" value="F:phosphatidylinositol phosphate binding"/>
    <property type="evidence" value="ECO:0000318"/>
    <property type="project" value="GO_Central"/>
</dbReference>
<dbReference type="FunCoup" id="A0A8I3MXU9">
    <property type="interactions" value="9"/>
</dbReference>
<dbReference type="Pfam" id="PF13901">
    <property type="entry name" value="RH_dom"/>
    <property type="match status" value="1"/>
</dbReference>
<evidence type="ECO:0000313" key="5">
    <source>
        <dbReference type="Proteomes" id="UP000805418"/>
    </source>
</evidence>
<dbReference type="InterPro" id="IPR052428">
    <property type="entry name" value="Autophagy_HostDef_Reg"/>
</dbReference>
<dbReference type="Ensembl" id="ENSCAFT00845013888.1">
    <property type="protein sequence ID" value="ENSCAFP00845010769.1"/>
    <property type="gene ID" value="ENSCAFG00845007831.1"/>
</dbReference>
<organism evidence="4 5">
    <name type="scientific">Canis lupus familiaris</name>
    <name type="common">Dog</name>
    <name type="synonym">Canis familiaris</name>
    <dbReference type="NCBI Taxonomy" id="9615"/>
    <lineage>
        <taxon>Eukaryota</taxon>
        <taxon>Metazoa</taxon>
        <taxon>Chordata</taxon>
        <taxon>Craniata</taxon>
        <taxon>Vertebrata</taxon>
        <taxon>Euteleostomi</taxon>
        <taxon>Mammalia</taxon>
        <taxon>Eutheria</taxon>
        <taxon>Laurasiatheria</taxon>
        <taxon>Carnivora</taxon>
        <taxon>Caniformia</taxon>
        <taxon>Canidae</taxon>
        <taxon>Canis</taxon>
    </lineage>
</organism>
<dbReference type="GO" id="GO:0061909">
    <property type="term" value="P:autophagosome-lysosome fusion"/>
    <property type="evidence" value="ECO:0000318"/>
    <property type="project" value="GO_Central"/>
</dbReference>
<dbReference type="GO" id="GO:0032266">
    <property type="term" value="F:phosphatidylinositol-3-phosphate binding"/>
    <property type="evidence" value="ECO:0007669"/>
    <property type="project" value="Ensembl"/>
</dbReference>
<dbReference type="InterPro" id="IPR025258">
    <property type="entry name" value="RH_dom"/>
</dbReference>
<accession>A0A8I3MXU9</accession>
<feature type="compositionally biased region" description="Low complexity" evidence="2">
    <location>
        <begin position="110"/>
        <end position="121"/>
    </location>
</feature>
<feature type="domain" description="Rubicon Homology" evidence="3">
    <location>
        <begin position="470"/>
        <end position="671"/>
    </location>
</feature>
<dbReference type="PANTHER" id="PTHR45971:SF2">
    <property type="entry name" value="PROTEIN ASSOCIATED WITH UVRAG AS AUTOPHAGY ENHANCER"/>
    <property type="match status" value="1"/>
</dbReference>
<dbReference type="GO" id="GO:0000421">
    <property type="term" value="C:autophagosome membrane"/>
    <property type="evidence" value="ECO:0000318"/>
    <property type="project" value="GO_Central"/>
</dbReference>
<reference evidence="4" key="1">
    <citation type="submission" date="2020-03" db="EMBL/GenBank/DDBJ databases">
        <title>Long-read based genome assembly of a Labrador retriever dog.</title>
        <authorList>
            <person name="Eory L."/>
            <person name="Zhang W."/>
            <person name="Schoenebeck J."/>
        </authorList>
    </citation>
    <scope>NUCLEOTIDE SEQUENCE [LARGE SCALE GENOMIC DNA]</scope>
    <source>
        <strain evidence="4">Labrador retriever</strain>
    </source>
</reference>
<evidence type="ECO:0000256" key="2">
    <source>
        <dbReference type="SAM" id="MobiDB-lite"/>
    </source>
</evidence>
<dbReference type="PANTHER" id="PTHR45971">
    <property type="entry name" value="PHOX (PX) DOMAIN-CONTAINING PROTEIN"/>
    <property type="match status" value="1"/>
</dbReference>
<reference evidence="4" key="2">
    <citation type="submission" date="2025-08" db="UniProtKB">
        <authorList>
            <consortium name="Ensembl"/>
        </authorList>
    </citation>
    <scope>IDENTIFICATION</scope>
    <source>
        <strain evidence="4">Boxer</strain>
    </source>
</reference>
<proteinExistence type="predicted"/>
<evidence type="ECO:0000313" key="4">
    <source>
        <dbReference type="Ensembl" id="ENSCAFP00845010769.1"/>
    </source>
</evidence>
<dbReference type="GO" id="GO:0097352">
    <property type="term" value="P:autophagosome maturation"/>
    <property type="evidence" value="ECO:0000318"/>
    <property type="project" value="GO_Central"/>
</dbReference>
<feature type="region of interest" description="Disordered" evidence="2">
    <location>
        <begin position="253"/>
        <end position="272"/>
    </location>
</feature>
<dbReference type="GO" id="GO:0010314">
    <property type="term" value="F:phosphatidylinositol-5-phosphate binding"/>
    <property type="evidence" value="ECO:0007669"/>
    <property type="project" value="Ensembl"/>
</dbReference>
<dbReference type="Pfam" id="PF21054">
    <property type="entry name" value="RUBC_PIKBD"/>
    <property type="match status" value="1"/>
</dbReference>
<reference evidence="4" key="3">
    <citation type="submission" date="2025-09" db="UniProtKB">
        <authorList>
            <consortium name="Ensembl"/>
        </authorList>
    </citation>
    <scope>IDENTIFICATION</scope>
    <source>
        <strain evidence="4">Boxer</strain>
    </source>
</reference>
<evidence type="ECO:0000256" key="1">
    <source>
        <dbReference type="ARBA" id="ARBA00023006"/>
    </source>
</evidence>
<feature type="compositionally biased region" description="Low complexity" evidence="2">
    <location>
        <begin position="60"/>
        <end position="80"/>
    </location>
</feature>
<evidence type="ECO:0000259" key="3">
    <source>
        <dbReference type="SMART" id="SM01175"/>
    </source>
</evidence>